<dbReference type="InterPro" id="IPR007362">
    <property type="entry name" value="DUF429"/>
</dbReference>
<proteinExistence type="predicted"/>
<evidence type="ECO:0000313" key="2">
    <source>
        <dbReference type="Proteomes" id="UP000287233"/>
    </source>
</evidence>
<accession>A0A410FV59</accession>
<name>A0A410FV59_BIPS1</name>
<protein>
    <recommendedName>
        <fullName evidence="3">DUF429 domain-containing protein</fullName>
    </recommendedName>
</protein>
<sequence length="250" mass="27043">MRFVGVDLAWSRRNPTAAVVLDGDGAVGRPRVWEGALGDDEAILSFIGRGVGRGNALVAIDAPLIVPNDGGARPCDRALSRAYRRQEAGAYPANRARLGPEVRGETLASCLGTLGFGLGPSVPRRTEARQVVEVYPHPATVELFGLEKTLKYKARPGRTLASRWAELRRLRGLLGTLAESEPSLDAEPLLATLDPEGLRGRALKAVEDLLDALVCAYIALHLWYWGEAGCRRFGDLDMGYVLVPIRPGDH</sequence>
<gene>
    <name evidence="1" type="ORF">BIP78_1118</name>
</gene>
<dbReference type="InterPro" id="IPR008306">
    <property type="entry name" value="UCP018008"/>
</dbReference>
<dbReference type="EMBL" id="CP034928">
    <property type="protein sequence ID" value="QAA76884.1"/>
    <property type="molecule type" value="Genomic_DNA"/>
</dbReference>
<dbReference type="PIRSF" id="PIRSF018008">
    <property type="entry name" value="UCP018008"/>
    <property type="match status" value="1"/>
</dbReference>
<organism evidence="1 2">
    <name type="scientific">Bipolaricaulis sibiricus</name>
    <dbReference type="NCBI Taxonomy" id="2501609"/>
    <lineage>
        <taxon>Bacteria</taxon>
        <taxon>Candidatus Bipolaricaulota</taxon>
        <taxon>Candidatus Bipolaricaulia</taxon>
        <taxon>Candidatus Bipolaricaulales</taxon>
        <taxon>Candidatus Bipolaricaulaceae</taxon>
        <taxon>Candidatus Bipolaricaulis</taxon>
    </lineage>
</organism>
<evidence type="ECO:0008006" key="3">
    <source>
        <dbReference type="Google" id="ProtNLM"/>
    </source>
</evidence>
<dbReference type="AlphaFoldDB" id="A0A410FV59"/>
<dbReference type="KEGG" id="bih:BIP78_1118"/>
<dbReference type="Proteomes" id="UP000287233">
    <property type="component" value="Chromosome"/>
</dbReference>
<dbReference type="Pfam" id="PF04250">
    <property type="entry name" value="DUF429"/>
    <property type="match status" value="1"/>
</dbReference>
<reference evidence="2" key="1">
    <citation type="submission" date="2018-12" db="EMBL/GenBank/DDBJ databases">
        <title>Complete genome sequence of an uncultured bacterium of the candidate phylum Bipolaricaulota.</title>
        <authorList>
            <person name="Kadnikov V.V."/>
            <person name="Mardanov A.V."/>
            <person name="Beletsky A.V."/>
            <person name="Frank Y.A."/>
            <person name="Karnachuk O.V."/>
            <person name="Ravin N.V."/>
        </authorList>
    </citation>
    <scope>NUCLEOTIDE SEQUENCE [LARGE SCALE GENOMIC DNA]</scope>
</reference>
<evidence type="ECO:0000313" key="1">
    <source>
        <dbReference type="EMBL" id="QAA76884.1"/>
    </source>
</evidence>